<dbReference type="EC" id="2.4.1.-" evidence="11"/>
<keyword evidence="8 11" id="KW-1133">Transmembrane helix</keyword>
<evidence type="ECO:0000256" key="8">
    <source>
        <dbReference type="ARBA" id="ARBA00022989"/>
    </source>
</evidence>
<evidence type="ECO:0000313" key="15">
    <source>
        <dbReference type="Proteomes" id="UP001153636"/>
    </source>
</evidence>
<evidence type="ECO:0000256" key="4">
    <source>
        <dbReference type="ARBA" id="ARBA00022676"/>
    </source>
</evidence>
<evidence type="ECO:0000256" key="1">
    <source>
        <dbReference type="ARBA" id="ARBA00004606"/>
    </source>
</evidence>
<comment type="similarity">
    <text evidence="3 11">Belongs to the glycosyltransferase 7 family.</text>
</comment>
<keyword evidence="11" id="KW-0479">Metal-binding</keyword>
<dbReference type="GO" id="GO:0005794">
    <property type="term" value="C:Golgi apparatus"/>
    <property type="evidence" value="ECO:0007669"/>
    <property type="project" value="TreeGrafter"/>
</dbReference>
<evidence type="ECO:0000256" key="3">
    <source>
        <dbReference type="ARBA" id="ARBA00005735"/>
    </source>
</evidence>
<dbReference type="PANTHER" id="PTHR19300">
    <property type="entry name" value="BETA-1,4-GALACTOSYLTRANSFERASE"/>
    <property type="match status" value="1"/>
</dbReference>
<keyword evidence="15" id="KW-1185">Reference proteome</keyword>
<keyword evidence="5 11" id="KW-0808">Transferase</keyword>
<dbReference type="InterPro" id="IPR003859">
    <property type="entry name" value="Galactosyl_T"/>
</dbReference>
<comment type="pathway">
    <text evidence="2 11">Protein modification; protein glycosylation.</text>
</comment>
<keyword evidence="4 11" id="KW-0328">Glycosyltransferase</keyword>
<dbReference type="GO" id="GO:0005975">
    <property type="term" value="P:carbohydrate metabolic process"/>
    <property type="evidence" value="ECO:0007669"/>
    <property type="project" value="InterPro"/>
</dbReference>
<dbReference type="InterPro" id="IPR027791">
    <property type="entry name" value="Galactosyl_T_C"/>
</dbReference>
<evidence type="ECO:0000313" key="14">
    <source>
        <dbReference type="EMBL" id="CAH1113237.1"/>
    </source>
</evidence>
<dbReference type="AlphaFoldDB" id="A0A9P0D2U3"/>
<comment type="cofactor">
    <cofactor evidence="11">
        <name>Mn(2+)</name>
        <dbReference type="ChEBI" id="CHEBI:29035"/>
    </cofactor>
</comment>
<evidence type="ECO:0000256" key="11">
    <source>
        <dbReference type="RuleBase" id="RU368121"/>
    </source>
</evidence>
<evidence type="ECO:0000256" key="2">
    <source>
        <dbReference type="ARBA" id="ARBA00004922"/>
    </source>
</evidence>
<evidence type="ECO:0000256" key="9">
    <source>
        <dbReference type="ARBA" id="ARBA00023136"/>
    </source>
</evidence>
<protein>
    <recommendedName>
        <fullName evidence="11">Beta-1,4-N-acetylgalactosaminyltransferase</fullName>
        <ecNumber evidence="11">2.4.1.-</ecNumber>
    </recommendedName>
    <alternativeName>
        <fullName evidence="11">Beta-4-GalNAcT</fullName>
    </alternativeName>
</protein>
<evidence type="ECO:0000256" key="7">
    <source>
        <dbReference type="ARBA" id="ARBA00022968"/>
    </source>
</evidence>
<dbReference type="GO" id="GO:0008378">
    <property type="term" value="F:galactosyltransferase activity"/>
    <property type="evidence" value="ECO:0007669"/>
    <property type="project" value="TreeGrafter"/>
</dbReference>
<keyword evidence="11" id="KW-0464">Manganese</keyword>
<dbReference type="SUPFAM" id="SSF53448">
    <property type="entry name" value="Nucleotide-diphospho-sugar transferases"/>
    <property type="match status" value="1"/>
</dbReference>
<dbReference type="Pfam" id="PF02709">
    <property type="entry name" value="Glyco_transf_7C"/>
    <property type="match status" value="1"/>
</dbReference>
<comment type="function">
    <text evidence="11">Catalyzes the transfer of galactose onto proteins or lipids.</text>
</comment>
<comment type="subcellular location">
    <subcellularLocation>
        <location evidence="1 11">Membrane</location>
        <topology evidence="1 11">Single-pass type II membrane protein</topology>
    </subcellularLocation>
</comment>
<dbReference type="EMBL" id="OV651819">
    <property type="protein sequence ID" value="CAH1113237.1"/>
    <property type="molecule type" value="Genomic_DNA"/>
</dbReference>
<feature type="domain" description="Galactosyltransferase N-terminal" evidence="13">
    <location>
        <begin position="61"/>
        <end position="181"/>
    </location>
</feature>
<feature type="domain" description="Galactosyltransferase C-terminal" evidence="12">
    <location>
        <begin position="185"/>
        <end position="262"/>
    </location>
</feature>
<keyword evidence="10 11" id="KW-0325">Glycoprotein</keyword>
<name>A0A9P0D2U3_9CUCU</name>
<organism evidence="14 15">
    <name type="scientific">Psylliodes chrysocephalus</name>
    <dbReference type="NCBI Taxonomy" id="3402493"/>
    <lineage>
        <taxon>Eukaryota</taxon>
        <taxon>Metazoa</taxon>
        <taxon>Ecdysozoa</taxon>
        <taxon>Arthropoda</taxon>
        <taxon>Hexapoda</taxon>
        <taxon>Insecta</taxon>
        <taxon>Pterygota</taxon>
        <taxon>Neoptera</taxon>
        <taxon>Endopterygota</taxon>
        <taxon>Coleoptera</taxon>
        <taxon>Polyphaga</taxon>
        <taxon>Cucujiformia</taxon>
        <taxon>Chrysomeloidea</taxon>
        <taxon>Chrysomelidae</taxon>
        <taxon>Galerucinae</taxon>
        <taxon>Alticini</taxon>
        <taxon>Psylliodes</taxon>
    </lineage>
</organism>
<evidence type="ECO:0000259" key="12">
    <source>
        <dbReference type="Pfam" id="PF02709"/>
    </source>
</evidence>
<dbReference type="InterPro" id="IPR027995">
    <property type="entry name" value="Galactosyl_T_N"/>
</dbReference>
<evidence type="ECO:0000259" key="13">
    <source>
        <dbReference type="Pfam" id="PF13733"/>
    </source>
</evidence>
<keyword evidence="9 11" id="KW-0472">Membrane</keyword>
<sequence length="307" mass="36175">MLKNIVIISTLIIIVIAVYFPSRHARHYNYISVKDMLNELDLKWPQNNRVLKNCSYNEIVTNDEDIEISSIKDKREFKKPLLGGEFIPDDCIALEKTAIIVPYRNRSYHLNIFVKYMHWFLQKQKLHYRIFVVNQNDSLPFNRAKMINYGAKMSIRLQYHCLILHDVDLIPINTRNIYACSKLPRHMSSSLDTFRYNLPYLTLFGGAVSITSEQFLKVNGMSNEFFGWGGEDDDFYRRLIYNNLEPCRFSPEVSKYTMLPHRKEDASENRFRTLEKTKEMEKIDGLNSISSSYIIKLEELYTLLIVP</sequence>
<evidence type="ECO:0000256" key="6">
    <source>
        <dbReference type="ARBA" id="ARBA00022692"/>
    </source>
</evidence>
<dbReference type="OrthoDB" id="10038994at2759"/>
<dbReference type="GO" id="GO:0033842">
    <property type="term" value="F:N-acetyl-beta-glucosaminyl-derivative 4-beta-N-acetylgalactosaminyltransferase activity"/>
    <property type="evidence" value="ECO:0007669"/>
    <property type="project" value="TreeGrafter"/>
</dbReference>
<evidence type="ECO:0000256" key="10">
    <source>
        <dbReference type="ARBA" id="ARBA00023180"/>
    </source>
</evidence>
<dbReference type="PRINTS" id="PR02050">
    <property type="entry name" value="B14GALTRFASE"/>
</dbReference>
<dbReference type="Gene3D" id="3.90.550.10">
    <property type="entry name" value="Spore Coat Polysaccharide Biosynthesis Protein SpsA, Chain A"/>
    <property type="match status" value="1"/>
</dbReference>
<feature type="transmembrane region" description="Helical" evidence="11">
    <location>
        <begin position="6"/>
        <end position="22"/>
    </location>
</feature>
<gene>
    <name evidence="14" type="ORF">PSYICH_LOCUS13283</name>
</gene>
<proteinExistence type="inferred from homology"/>
<keyword evidence="7 11" id="KW-0735">Signal-anchor</keyword>
<dbReference type="Proteomes" id="UP001153636">
    <property type="component" value="Chromosome 7"/>
</dbReference>
<dbReference type="GO" id="GO:0016020">
    <property type="term" value="C:membrane"/>
    <property type="evidence" value="ECO:0007669"/>
    <property type="project" value="UniProtKB-SubCell"/>
</dbReference>
<dbReference type="Pfam" id="PF13733">
    <property type="entry name" value="Glyco_transf_7N"/>
    <property type="match status" value="1"/>
</dbReference>
<dbReference type="PANTHER" id="PTHR19300:SF48">
    <property type="entry name" value="BETA-1,4-N-ACETYLGALACTOSAMINYLTRANSFERASE"/>
    <property type="match status" value="1"/>
</dbReference>
<evidence type="ECO:0000256" key="5">
    <source>
        <dbReference type="ARBA" id="ARBA00022679"/>
    </source>
</evidence>
<keyword evidence="6 11" id="KW-0812">Transmembrane</keyword>
<accession>A0A9P0D2U3</accession>
<dbReference type="GO" id="GO:0046872">
    <property type="term" value="F:metal ion binding"/>
    <property type="evidence" value="ECO:0007669"/>
    <property type="project" value="UniProtKB-UniRule"/>
</dbReference>
<dbReference type="InterPro" id="IPR029044">
    <property type="entry name" value="Nucleotide-diphossugar_trans"/>
</dbReference>
<dbReference type="GO" id="GO:0006688">
    <property type="term" value="P:glycosphingolipid biosynthetic process"/>
    <property type="evidence" value="ECO:0007669"/>
    <property type="project" value="TreeGrafter"/>
</dbReference>
<reference evidence="14" key="1">
    <citation type="submission" date="2022-01" db="EMBL/GenBank/DDBJ databases">
        <authorList>
            <person name="King R."/>
        </authorList>
    </citation>
    <scope>NUCLEOTIDE SEQUENCE</scope>
</reference>
<dbReference type="CDD" id="cd00899">
    <property type="entry name" value="b4GalT"/>
    <property type="match status" value="1"/>
</dbReference>